<dbReference type="PROSITE" id="PS50817">
    <property type="entry name" value="INTEIN_N_TER"/>
    <property type="match status" value="1"/>
</dbReference>
<reference evidence="9 10" key="1">
    <citation type="journal article" date="2016" name="Environ. Microbiol.">
        <title>Genomic resolution of a cold subsurface aquifer community provides metabolic insights for novel microbes adapted to high CO concentrations.</title>
        <authorList>
            <person name="Probst A.J."/>
            <person name="Castelle C.J."/>
            <person name="Singh A."/>
            <person name="Brown C.T."/>
            <person name="Anantharaman K."/>
            <person name="Sharon I."/>
            <person name="Hug L.A."/>
            <person name="Burstein D."/>
            <person name="Emerson J.B."/>
            <person name="Thomas B.C."/>
            <person name="Banfield J.F."/>
        </authorList>
    </citation>
    <scope>NUCLEOTIDE SEQUENCE [LARGE SCALE GENOMIC DNA]</scope>
    <source>
        <strain evidence="9">CG2_30_54_11</strain>
    </source>
</reference>
<keyword evidence="5" id="KW-1133">Transmembrane helix</keyword>
<dbReference type="PROSITE" id="PS00995">
    <property type="entry name" value="TCP1_3"/>
    <property type="match status" value="1"/>
</dbReference>
<evidence type="ECO:0000313" key="9">
    <source>
        <dbReference type="EMBL" id="OIP99881.1"/>
    </source>
</evidence>
<name>A0A1J5IRV7_9BACT</name>
<dbReference type="InterPro" id="IPR003587">
    <property type="entry name" value="Hint_dom_N"/>
</dbReference>
<dbReference type="GO" id="GO:0016887">
    <property type="term" value="F:ATP hydrolysis activity"/>
    <property type="evidence" value="ECO:0007669"/>
    <property type="project" value="InterPro"/>
</dbReference>
<feature type="domain" description="Hint" evidence="6">
    <location>
        <begin position="1162"/>
        <end position="1261"/>
    </location>
</feature>
<comment type="similarity">
    <text evidence="2">Belongs to the protease inhibitor I39 (alpha-2-macroglobulin) family. Bacterial alpha-2-macroglobulin subfamily.</text>
</comment>
<dbReference type="STRING" id="1817892.AUK40_00365"/>
<dbReference type="SUPFAM" id="SSF51294">
    <property type="entry name" value="Hedgehog/intein (Hint) domain"/>
    <property type="match status" value="1"/>
</dbReference>
<dbReference type="Gene3D" id="2.170.16.10">
    <property type="entry name" value="Hedgehog/Intein (Hint) domain"/>
    <property type="match status" value="1"/>
</dbReference>
<dbReference type="SMART" id="SM01359">
    <property type="entry name" value="A2M_N_2"/>
    <property type="match status" value="1"/>
</dbReference>
<protein>
    <submittedName>
        <fullName evidence="9">Uncharacterized protein</fullName>
    </submittedName>
</protein>
<comment type="caution">
    <text evidence="9">The sequence shown here is derived from an EMBL/GenBank/DDBJ whole genome shotgun (WGS) entry which is preliminary data.</text>
</comment>
<dbReference type="Pfam" id="PF01835">
    <property type="entry name" value="MG2"/>
    <property type="match status" value="1"/>
</dbReference>
<evidence type="ECO:0000313" key="10">
    <source>
        <dbReference type="Proteomes" id="UP000183245"/>
    </source>
</evidence>
<sequence length="2037" mass="224429">MAKKVKKVETTSENQEPENTPELQPLADDVREVFHQDIPLRSEFKQELNTRLRSEVEQKTGKSLSPERHRRAGRIARGMKDFFRFPWPRWAYAASALGVVVVLVGSAAVLHGWKWDQNSIIQSIVNTFQKKPVYADADIILEKQGDTAEGVGLDGSFSIVCKEALDTASVEKSLAIEPALPGSFSWSEGNTRADFVPSVPLHPGEVYKVTIEEGARTADGKEYGRALKWAFQTIPTFAITGVTPMDLSTSAPKETTIEVEFNYRDLDAQAFAGLFSIDPEVSGSFETMDNKVVFLPEQPFTPETIYRVAVRAGFGNGQGQAISEDKAWEFQVQSNRYVSGNTDPWYDFGLTTAGVYTWVAHPDDTAAAAQTMDVSYANVSEETTFHFAVYRTDMESVLLSQVWAEDSIRRPISPADDRLILESEWDQSVSAQARTSNSSGHYYPQQNSLQLDLPELSEGVYYIRMTSPLSDIPRFVYLLISDTAISYQKDQNGSLVIWLADSPSRKASGGQEIGIYQLKNGLSELSKNTAGEDGILKTEAPGDLGAIVSGNAAIFFSDYYSWRYGYGMYGWYGDWQRQNKDYNVVFALDRPLYKPGDEVFYKAVIRNDNDGVYSVPPRGTVVTVSSYNGAGNYTETKTIDNDYGSVSGSFVLSEEIGYGSLRVAVQKDGTDISIGSQDFEIAYYRKPDYELKLTVDAEEVVAGTPVEATASLQYFFGQPIANRDFTYRVFSNEFFEQDPAETPWPWANNMYYYGGTNVISGQGTSDENGEFRFEIPTELSNTPLSSPMNNYEHGTEEFSRRYTVEVSYTDDLQVQNVEYQNVMVHHADTFLYRDTEKYGHRVGDEVGLDLRLYDSLTQVPAASSADFSLSIYRTWYEVTGQVEHSSYDPATKTQIFWTENVYTRHNDTIQSSVSVGTDGNGRGRYAFTPILPGQYSFVLTGQDDAGRTIPALPRSWNSSGQNEWSVWVSDGDDAGWWDYSSSGLRVTADQETYQIGDTAKVTITSPRPDGSALVTVTKGSFVSEQVVDLVDGTAEIEVPVTEDMIPNFLVHAVTPSNGSFSSSDLSVLVDTSYKKLEVDVAVEDKTYLPGDEVTVSLNVRDSAGQGTASEAVVYLIDKALLQVQEENASTWYDTLYRVRNYFVESRSSAEDKYGLASGAEGGGCFRAGTEVSTPTGLQAIETLGSGDEVISYDPATGAAVTNQVVKLLVHPDYVLDPLVEITFSDGSTLEVTTNHMVWSESARAWKPAGELAAGDRMLRVNNGAAQTVDIISIDQLGRGETVYNLELSGQPHTYLVGSGILVHNEKGEASVRQVFKDSAAFEAHVFTDADGTGQVTVTLPDNLTTWVVRVKAVTQDTEVGDGTAELVVQKKVIVRPSIPNFLIAGDTLDFTSIVHNYTGADQRFNVSLEGEGFAVEGDAVQTVDIPDGGQLTVTFRLKVQDIREAVFHLKAITEDGSAVDEVISRTPVENTTVETRAPLGYSLTNGEEATFLRTGSDVRDQLALSVEPTLATSLRYAYADVYGSRYNSTPELTEQLFTNLMFYENYDALTPYQSREDIYDAIESEVTSLTGLYHYGQGWGYFDYDAVDAGLNAQACLALGLAGGMDGDLTERAGTLEDCTNVISGKLEDETVSLDDKAFMLYALAVGGKGDLIATQALSESAADIQSGSVSYLALALRELGDEERGRALLTGIPVRAQSEDQLSYFADSSQSYQHPQTRVSQTSLVLHAYSIFDMEPELSERMARWLDQSRRSFSWYQVFDQSQSLRGLLSYALVHDDLSASYEVTVRLNGFDILAGKVEKGRWVEGQSQATIKADQLTAGENTLSVVSSGSGPVYLTGSLTTWTSTIPESSRISLARSFLTLDGQEQTTFRRGDLVAMEFRYDGTALDESEYSRASYELQGYLPAGFELIDNSFGTTTQGDRQARAQVYAGVPDERRIWGWTQNGLDRVEANFGHSIPHYCSSYSPYYSSYSSNTSSSANSYDTEGNPEYCYPQVLRVLVRASFTGEFSARPAALFSEDIPSAYAYSEVQTVAVEP</sequence>
<keyword evidence="3" id="KW-0732">Signal</keyword>
<evidence type="ECO:0000259" key="8">
    <source>
        <dbReference type="SMART" id="SM01360"/>
    </source>
</evidence>
<dbReference type="InterPro" id="IPR002890">
    <property type="entry name" value="MG2"/>
</dbReference>
<dbReference type="GO" id="GO:0051082">
    <property type="term" value="F:unfolded protein binding"/>
    <property type="evidence" value="ECO:0007669"/>
    <property type="project" value="InterPro"/>
</dbReference>
<dbReference type="InterPro" id="IPR051802">
    <property type="entry name" value="YfhM-like"/>
</dbReference>
<dbReference type="InterPro" id="IPR008930">
    <property type="entry name" value="Terpenoid_cyclase/PrenylTrfase"/>
</dbReference>
<comment type="similarity">
    <text evidence="1">Belongs to the TCP-1 chaperonin family.</text>
</comment>
<dbReference type="Gene3D" id="1.50.10.20">
    <property type="match status" value="1"/>
</dbReference>
<dbReference type="Gene3D" id="2.60.40.1930">
    <property type="match status" value="1"/>
</dbReference>
<dbReference type="Pfam" id="PF07591">
    <property type="entry name" value="PT-HINT"/>
    <property type="match status" value="1"/>
</dbReference>
<dbReference type="InterPro" id="IPR006141">
    <property type="entry name" value="Intein_N"/>
</dbReference>
<evidence type="ECO:0000256" key="1">
    <source>
        <dbReference type="ARBA" id="ARBA00008020"/>
    </source>
</evidence>
<evidence type="ECO:0000256" key="4">
    <source>
        <dbReference type="SAM" id="MobiDB-lite"/>
    </source>
</evidence>
<dbReference type="GO" id="GO:0005524">
    <property type="term" value="F:ATP binding"/>
    <property type="evidence" value="ECO:0007669"/>
    <property type="project" value="InterPro"/>
</dbReference>
<dbReference type="GO" id="GO:0006457">
    <property type="term" value="P:protein folding"/>
    <property type="evidence" value="ECO:0007669"/>
    <property type="project" value="InterPro"/>
</dbReference>
<dbReference type="PANTHER" id="PTHR40094:SF1">
    <property type="entry name" value="UBIQUITIN DOMAIN-CONTAINING PROTEIN"/>
    <property type="match status" value="1"/>
</dbReference>
<evidence type="ECO:0000259" key="6">
    <source>
        <dbReference type="SMART" id="SM00306"/>
    </source>
</evidence>
<feature type="transmembrane region" description="Helical" evidence="5">
    <location>
        <begin position="90"/>
        <end position="113"/>
    </location>
</feature>
<dbReference type="Gene3D" id="2.60.40.3710">
    <property type="match status" value="2"/>
</dbReference>
<dbReference type="InterPro" id="IPR032812">
    <property type="entry name" value="SbsA_Ig"/>
</dbReference>
<dbReference type="Gene3D" id="2.20.130.20">
    <property type="match status" value="1"/>
</dbReference>
<dbReference type="InterPro" id="IPR030934">
    <property type="entry name" value="Intein_C"/>
</dbReference>
<dbReference type="EMBL" id="MNZT01000007">
    <property type="protein sequence ID" value="OIP99881.1"/>
    <property type="molecule type" value="Genomic_DNA"/>
</dbReference>
<dbReference type="Proteomes" id="UP000183245">
    <property type="component" value="Unassembled WGS sequence"/>
</dbReference>
<dbReference type="GO" id="GO:0016539">
    <property type="term" value="P:intein-mediated protein splicing"/>
    <property type="evidence" value="ECO:0007669"/>
    <property type="project" value="InterPro"/>
</dbReference>
<evidence type="ECO:0000256" key="3">
    <source>
        <dbReference type="ARBA" id="ARBA00022729"/>
    </source>
</evidence>
<dbReference type="Pfam" id="PF07703">
    <property type="entry name" value="A2M_BRD"/>
    <property type="match status" value="1"/>
</dbReference>
<feature type="domain" description="Alpha-2-macroglobulin bait region" evidence="7">
    <location>
        <begin position="984"/>
        <end position="1123"/>
    </location>
</feature>
<dbReference type="Pfam" id="PF13205">
    <property type="entry name" value="Big_5"/>
    <property type="match status" value="2"/>
</dbReference>
<dbReference type="PANTHER" id="PTHR40094">
    <property type="entry name" value="ALPHA-2-MACROGLOBULIN HOMOLOG"/>
    <property type="match status" value="1"/>
</dbReference>
<feature type="domain" description="Alpha-2-macroglobulin" evidence="8">
    <location>
        <begin position="1318"/>
        <end position="1408"/>
    </location>
</feature>
<dbReference type="InterPro" id="IPR036844">
    <property type="entry name" value="Hint_dom_sf"/>
</dbReference>
<proteinExistence type="inferred from homology"/>
<dbReference type="GO" id="GO:0004866">
    <property type="term" value="F:endopeptidase inhibitor activity"/>
    <property type="evidence" value="ECO:0007669"/>
    <property type="project" value="InterPro"/>
</dbReference>
<dbReference type="InterPro" id="IPR011625">
    <property type="entry name" value="A2M_N_BRD"/>
</dbReference>
<dbReference type="SUPFAM" id="SSF48239">
    <property type="entry name" value="Terpenoid cyclases/Protein prenyltransferases"/>
    <property type="match status" value="1"/>
</dbReference>
<dbReference type="SMART" id="SM00306">
    <property type="entry name" value="HintN"/>
    <property type="match status" value="1"/>
</dbReference>
<feature type="compositionally biased region" description="Polar residues" evidence="4">
    <location>
        <begin position="11"/>
        <end position="22"/>
    </location>
</feature>
<evidence type="ECO:0000256" key="5">
    <source>
        <dbReference type="SAM" id="Phobius"/>
    </source>
</evidence>
<keyword evidence="5" id="KW-0812">Transmembrane</keyword>
<dbReference type="InterPro" id="IPR001599">
    <property type="entry name" value="Macroglobln_a2"/>
</dbReference>
<keyword evidence="5" id="KW-0472">Membrane</keyword>
<gene>
    <name evidence="9" type="ORF">AUK40_00365</name>
</gene>
<evidence type="ECO:0000256" key="2">
    <source>
        <dbReference type="ARBA" id="ARBA00010556"/>
    </source>
</evidence>
<feature type="region of interest" description="Disordered" evidence="4">
    <location>
        <begin position="1"/>
        <end position="25"/>
    </location>
</feature>
<dbReference type="SMART" id="SM01360">
    <property type="entry name" value="A2M"/>
    <property type="match status" value="1"/>
</dbReference>
<dbReference type="InterPro" id="IPR002194">
    <property type="entry name" value="Chaperonin_TCP-1_CS"/>
</dbReference>
<organism evidence="9 10">
    <name type="scientific">Candidatus Wirthbacteria bacterium CG2_30_54_11</name>
    <dbReference type="NCBI Taxonomy" id="1817892"/>
    <lineage>
        <taxon>Bacteria</taxon>
        <taxon>Candidatus Wirthbacteria</taxon>
    </lineage>
</organism>
<dbReference type="PROSITE" id="PS50818">
    <property type="entry name" value="INTEIN_C_TER"/>
    <property type="match status" value="1"/>
</dbReference>
<evidence type="ECO:0000259" key="7">
    <source>
        <dbReference type="SMART" id="SM01359"/>
    </source>
</evidence>
<dbReference type="Pfam" id="PF00207">
    <property type="entry name" value="A2M"/>
    <property type="match status" value="1"/>
</dbReference>
<accession>A0A1J5IRV7</accession>